<evidence type="ECO:0000259" key="1">
    <source>
        <dbReference type="Pfam" id="PF00144"/>
    </source>
</evidence>
<dbReference type="PANTHER" id="PTHR43283">
    <property type="entry name" value="BETA-LACTAMASE-RELATED"/>
    <property type="match status" value="1"/>
</dbReference>
<gene>
    <name evidence="2" type="ORF">MACH21_03960</name>
</gene>
<feature type="domain" description="Beta-lactamase-related" evidence="1">
    <location>
        <begin position="85"/>
        <end position="358"/>
    </location>
</feature>
<organism evidence="2 3">
    <name type="scientific">Roseicyclus marinus</name>
    <dbReference type="NCBI Taxonomy" id="2161673"/>
    <lineage>
        <taxon>Bacteria</taxon>
        <taxon>Pseudomonadati</taxon>
        <taxon>Pseudomonadota</taxon>
        <taxon>Alphaproteobacteria</taxon>
        <taxon>Rhodobacterales</taxon>
        <taxon>Roseobacteraceae</taxon>
        <taxon>Roseicyclus</taxon>
    </lineage>
</organism>
<dbReference type="InterPro" id="IPR050789">
    <property type="entry name" value="Diverse_Enzym_Activities"/>
</dbReference>
<dbReference type="InterPro" id="IPR001466">
    <property type="entry name" value="Beta-lactam-related"/>
</dbReference>
<dbReference type="AlphaFoldDB" id="A0AA48HEN0"/>
<dbReference type="Pfam" id="PF00144">
    <property type="entry name" value="Beta-lactamase"/>
    <property type="match status" value="1"/>
</dbReference>
<dbReference type="Gene3D" id="3.40.710.10">
    <property type="entry name" value="DD-peptidase/beta-lactamase superfamily"/>
    <property type="match status" value="1"/>
</dbReference>
<sequence length="379" mass="40804">MRALVVLAVLALAAGLWKREEIARLMAVNTLFEADRIVANFSTMNRAFLNVPVPRGDGPVSPLPQGPVADLPPEVEAWITDRSVTALIVLKDGEIRHESYHLGTGADDRRISWSVAKSYLSALLGTLVADGTIPDLDAPVTRYAPGLIGSAYDGASIRNVLQMASGVDFDEDYLDYESDINRMGREIALGGTLDGFTAGLTARARDPGSAWQYVSMDTHVIGMVIRGATGRGIPSLLSERIIAPLGLEAEPYYLTDGEGVAFVLGGLNMTTRDYARFAQMIAQDGVWQGNRILPEGWVAESTAPSAPTEPGAIGYGYQWWVPVGAGPGQFMARGIYGQYLYIDQPRGVVIATHGADRGFREDGVDDANIAMFRLIAESL</sequence>
<proteinExistence type="predicted"/>
<evidence type="ECO:0000313" key="2">
    <source>
        <dbReference type="EMBL" id="BDW84219.1"/>
    </source>
</evidence>
<evidence type="ECO:0000313" key="3">
    <source>
        <dbReference type="Proteomes" id="UP001337723"/>
    </source>
</evidence>
<reference evidence="2 3" key="1">
    <citation type="submission" date="2023-01" db="EMBL/GenBank/DDBJ databases">
        <title>Complete genome sequence of Roseicyclus marinus strain Dej080120_10.</title>
        <authorList>
            <person name="Ueki S."/>
            <person name="Maruyama F."/>
        </authorList>
    </citation>
    <scope>NUCLEOTIDE SEQUENCE [LARGE SCALE GENOMIC DNA]</scope>
    <source>
        <strain evidence="2 3">Dej080120_10</strain>
    </source>
</reference>
<dbReference type="Proteomes" id="UP001337723">
    <property type="component" value="Chromosome"/>
</dbReference>
<dbReference type="EMBL" id="AP027266">
    <property type="protein sequence ID" value="BDW84219.1"/>
    <property type="molecule type" value="Genomic_DNA"/>
</dbReference>
<accession>A0AA48HEN0</accession>
<dbReference type="InterPro" id="IPR012338">
    <property type="entry name" value="Beta-lactam/transpept-like"/>
</dbReference>
<keyword evidence="3" id="KW-1185">Reference proteome</keyword>
<dbReference type="SUPFAM" id="SSF56601">
    <property type="entry name" value="beta-lactamase/transpeptidase-like"/>
    <property type="match status" value="1"/>
</dbReference>
<dbReference type="KEGG" id="rmai:MACH21_03960"/>
<protein>
    <recommendedName>
        <fullName evidence="1">Beta-lactamase-related domain-containing protein</fullName>
    </recommendedName>
</protein>
<name>A0AA48HEN0_9RHOB</name>
<dbReference type="PANTHER" id="PTHR43283:SF14">
    <property type="entry name" value="BLL8153 PROTEIN"/>
    <property type="match status" value="1"/>
</dbReference>